<name>A0A8G2CNS9_ACIRU</name>
<reference evidence="2 3" key="1">
    <citation type="submission" date="2017-01" db="EMBL/GenBank/DDBJ databases">
        <authorList>
            <person name="Varghese N."/>
            <person name="Submissions S."/>
        </authorList>
    </citation>
    <scope>NUCLEOTIDE SEQUENCE [LARGE SCALE GENOMIC DNA]</scope>
    <source>
        <strain evidence="2 3">ATCC 35905</strain>
    </source>
</reference>
<comment type="caution">
    <text evidence="2">The sequence shown here is derived from an EMBL/GenBank/DDBJ whole genome shotgun (WGS) entry which is preliminary data.</text>
</comment>
<evidence type="ECO:0000256" key="1">
    <source>
        <dbReference type="SAM" id="Phobius"/>
    </source>
</evidence>
<gene>
    <name evidence="2" type="ORF">SAMN05421828_1408</name>
</gene>
<dbReference type="EMBL" id="FTNE01000040">
    <property type="protein sequence ID" value="SIR49554.1"/>
    <property type="molecule type" value="Genomic_DNA"/>
</dbReference>
<keyword evidence="1" id="KW-0472">Membrane</keyword>
<keyword evidence="3" id="KW-1185">Reference proteome</keyword>
<accession>A0A8G2CNS9</accession>
<dbReference type="AlphaFoldDB" id="A0A8G2CNS9"/>
<organism evidence="2 3">
    <name type="scientific">Acidiphilium rubrum</name>
    <dbReference type="NCBI Taxonomy" id="526"/>
    <lineage>
        <taxon>Bacteria</taxon>
        <taxon>Pseudomonadati</taxon>
        <taxon>Pseudomonadota</taxon>
        <taxon>Alphaproteobacteria</taxon>
        <taxon>Acetobacterales</taxon>
        <taxon>Acidocellaceae</taxon>
        <taxon>Acidiphilium</taxon>
    </lineage>
</organism>
<keyword evidence="1" id="KW-0812">Transmembrane</keyword>
<dbReference type="Proteomes" id="UP000186308">
    <property type="component" value="Unassembled WGS sequence"/>
</dbReference>
<evidence type="ECO:0000313" key="3">
    <source>
        <dbReference type="Proteomes" id="UP000186308"/>
    </source>
</evidence>
<evidence type="ECO:0000313" key="2">
    <source>
        <dbReference type="EMBL" id="SIR49554.1"/>
    </source>
</evidence>
<keyword evidence="1" id="KW-1133">Transmembrane helix</keyword>
<sequence>MGRQRMKVSRRDSAEWLRLRSDKAIFAASVSVYLESLCLVVALLMLTDHGSVLVQGAPVVWVLAVPLTVWAVWMASYGAAAVMVFRVLMLVDPVVAAVALVVAVRLGAPGVGLFAAAVGGSVGLGGVGWLAYRRTVLWRIGPMGE</sequence>
<feature type="transmembrane region" description="Helical" evidence="1">
    <location>
        <begin position="87"/>
        <end position="107"/>
    </location>
</feature>
<feature type="transmembrane region" description="Helical" evidence="1">
    <location>
        <begin position="52"/>
        <end position="75"/>
    </location>
</feature>
<feature type="transmembrane region" description="Helical" evidence="1">
    <location>
        <begin position="113"/>
        <end position="132"/>
    </location>
</feature>
<protein>
    <submittedName>
        <fullName evidence="2">Uncharacterized protein</fullName>
    </submittedName>
</protein>
<proteinExistence type="predicted"/>
<feature type="transmembrane region" description="Helical" evidence="1">
    <location>
        <begin position="24"/>
        <end position="46"/>
    </location>
</feature>